<accession>A0A0W0SKX2</accession>
<dbReference type="SUPFAM" id="SSF51412">
    <property type="entry name" value="Inosine monophosphate dehydrogenase (IMPDH)"/>
    <property type="match status" value="1"/>
</dbReference>
<evidence type="ECO:0000313" key="3">
    <source>
        <dbReference type="Proteomes" id="UP000054742"/>
    </source>
</evidence>
<organism evidence="2 3">
    <name type="scientific">Legionella brunensis</name>
    <dbReference type="NCBI Taxonomy" id="29422"/>
    <lineage>
        <taxon>Bacteria</taxon>
        <taxon>Pseudomonadati</taxon>
        <taxon>Pseudomonadota</taxon>
        <taxon>Gammaproteobacteria</taxon>
        <taxon>Legionellales</taxon>
        <taxon>Legionellaceae</taxon>
        <taxon>Legionella</taxon>
    </lineage>
</organism>
<dbReference type="Pfam" id="PF21607">
    <property type="entry name" value="FabD_helical_ins"/>
    <property type="match status" value="1"/>
</dbReference>
<gene>
    <name evidence="2" type="primary">pksE</name>
    <name evidence="2" type="ORF">Lbru_1393</name>
</gene>
<dbReference type="AlphaFoldDB" id="A0A0W0SKX2"/>
<dbReference type="PATRIC" id="fig|29422.6.peg.1476"/>
<dbReference type="InterPro" id="IPR013785">
    <property type="entry name" value="Aldolase_TIM"/>
</dbReference>
<dbReference type="NCBIfam" id="TIGR02814">
    <property type="entry name" value="pfaD_fam"/>
    <property type="match status" value="1"/>
</dbReference>
<dbReference type="InterPro" id="IPR014179">
    <property type="entry name" value="PfaD-like_TIM-barrel"/>
</dbReference>
<dbReference type="PANTHER" id="PTHR32332:SF20">
    <property type="entry name" value="2-NITROPROPANE DIOXYGENASE-LIKE PROTEIN"/>
    <property type="match status" value="1"/>
</dbReference>
<dbReference type="STRING" id="29422.Lbru_1393"/>
<comment type="caution">
    <text evidence="2">The sequence shown here is derived from an EMBL/GenBank/DDBJ whole genome shotgun (WGS) entry which is preliminary data.</text>
</comment>
<dbReference type="Gene3D" id="3.20.20.70">
    <property type="entry name" value="Aldolase class I"/>
    <property type="match status" value="2"/>
</dbReference>
<dbReference type="InterPro" id="IPR049489">
    <property type="entry name" value="FabD-like_helical_ins"/>
</dbReference>
<dbReference type="Proteomes" id="UP000054742">
    <property type="component" value="Unassembled WGS sequence"/>
</dbReference>
<reference evidence="2 3" key="1">
    <citation type="submission" date="2015-11" db="EMBL/GenBank/DDBJ databases">
        <title>Genomic analysis of 38 Legionella species identifies large and diverse effector repertoires.</title>
        <authorList>
            <person name="Burstein D."/>
            <person name="Amaro F."/>
            <person name="Zusman T."/>
            <person name="Lifshitz Z."/>
            <person name="Cohen O."/>
            <person name="Gilbert J.A."/>
            <person name="Pupko T."/>
            <person name="Shuman H.A."/>
            <person name="Segal G."/>
        </authorList>
    </citation>
    <scope>NUCLEOTIDE SEQUENCE [LARGE SCALE GENOMIC DNA]</scope>
    <source>
        <strain evidence="2 3">ATCC 43878</strain>
    </source>
</reference>
<dbReference type="PANTHER" id="PTHR32332">
    <property type="entry name" value="2-NITROPROPANE DIOXYGENASE"/>
    <property type="match status" value="1"/>
</dbReference>
<sequence>MANFHFHTESLKQLIQEEPSVWFVVEDPISHQRGVISGEVNFNEIIQQWSLIGVIPLFHPAYLGDVCFLKAHRAQYPYIVGEMANGIATAKMVIAAASAGLVSFFGAAGLIPSIVEDNIVTIRDALKDISCSWGSNLIHSPNEPMIEEAVVNVYLTQKVRRVSASAYMELSPHIVHYSFKGISLLPDGQIKRPNHVIAKISREEVAKQFMMPPSAEILSHLVQQQKLTQSEAQLASQLPVAEDITVEADSGGHTDNRPSTVLFPLINKLVNQMNQHYSYKNPIRVGLAGGIGTPEAVYAAFSMGAAYVLTGTINETAVESGLSEEGKKMMSSASMTDVIMAAAADMFEQGVKLQVLKRGTLFGSKANKLYSIYKTYNSLEEIPRNLAYEIEQQIFRLNFAEVWQQTKEYFNHRDPSQIKKAEEDKKYKMGLVFRWYLGQSSRWAIQGEPTRKNDYQIWCGPCIGSFNQWIKGSYLEDLSQRRVVDIAYHLMYGAAQLSRVQQLRQMGVETGLWEVGPILRNFGSDVKI</sequence>
<name>A0A0W0SKX2_9GAMM</name>
<feature type="domain" description="[Acyl-carrier-protein] S-malonyltransferase-like inserted helical" evidence="1">
    <location>
        <begin position="376"/>
        <end position="455"/>
    </location>
</feature>
<evidence type="ECO:0000259" key="1">
    <source>
        <dbReference type="Pfam" id="PF21607"/>
    </source>
</evidence>
<protein>
    <submittedName>
        <fullName evidence="2">Polyketide biosynthesis protein PksE</fullName>
    </submittedName>
</protein>
<proteinExistence type="predicted"/>
<keyword evidence="3" id="KW-1185">Reference proteome</keyword>
<evidence type="ECO:0000313" key="2">
    <source>
        <dbReference type="EMBL" id="KTC84032.1"/>
    </source>
</evidence>
<dbReference type="RefSeq" id="WP_162262394.1">
    <property type="nucleotide sequence ID" value="NZ_CAAAHU010000003.1"/>
</dbReference>
<dbReference type="EMBL" id="LNXV01000011">
    <property type="protein sequence ID" value="KTC84032.1"/>
    <property type="molecule type" value="Genomic_DNA"/>
</dbReference>